<dbReference type="GO" id="GO:0030246">
    <property type="term" value="F:carbohydrate binding"/>
    <property type="evidence" value="ECO:0007669"/>
    <property type="project" value="InterPro"/>
</dbReference>
<protein>
    <submittedName>
        <fullName evidence="7">Uncharacterized protein</fullName>
    </submittedName>
</protein>
<dbReference type="InterPro" id="IPR011013">
    <property type="entry name" value="Gal_mutarotase_sf_dom"/>
</dbReference>
<feature type="domain" description="Glycosyl hydrolase 94 supersandwich" evidence="4">
    <location>
        <begin position="1671"/>
        <end position="1848"/>
    </location>
</feature>
<keyword evidence="3" id="KW-0472">Membrane</keyword>
<dbReference type="SMART" id="SM01068">
    <property type="entry name" value="CBM_X"/>
    <property type="match status" value="1"/>
</dbReference>
<feature type="domain" description="Glycoamylase-like" evidence="5">
    <location>
        <begin position="962"/>
        <end position="1161"/>
    </location>
</feature>
<dbReference type="InterPro" id="IPR019282">
    <property type="entry name" value="Glycoamylase-like_cons_dom"/>
</dbReference>
<dbReference type="Proteomes" id="UP000824136">
    <property type="component" value="Unassembled WGS sequence"/>
</dbReference>
<dbReference type="Pfam" id="PF10091">
    <property type="entry name" value="Glycoamylase"/>
    <property type="match status" value="1"/>
</dbReference>
<dbReference type="PANTHER" id="PTHR37469">
    <property type="entry name" value="CELLOBIONIC ACID PHOSPHORYLASE-RELATED"/>
    <property type="match status" value="1"/>
</dbReference>
<evidence type="ECO:0000259" key="6">
    <source>
        <dbReference type="Pfam" id="PF17167"/>
    </source>
</evidence>
<evidence type="ECO:0000259" key="5">
    <source>
        <dbReference type="Pfam" id="PF10091"/>
    </source>
</evidence>
<feature type="transmembrane region" description="Helical" evidence="3">
    <location>
        <begin position="631"/>
        <end position="649"/>
    </location>
</feature>
<feature type="transmembrane region" description="Helical" evidence="3">
    <location>
        <begin position="608"/>
        <end position="625"/>
    </location>
</feature>
<dbReference type="InterPro" id="IPR012341">
    <property type="entry name" value="6hp_glycosidase-like_sf"/>
</dbReference>
<keyword evidence="2" id="KW-0808">Transferase</keyword>
<dbReference type="EMBL" id="DVLL01000017">
    <property type="protein sequence ID" value="HIT58962.1"/>
    <property type="molecule type" value="Genomic_DNA"/>
</dbReference>
<evidence type="ECO:0000313" key="8">
    <source>
        <dbReference type="Proteomes" id="UP000824136"/>
    </source>
</evidence>
<feature type="transmembrane region" description="Helical" evidence="3">
    <location>
        <begin position="685"/>
        <end position="703"/>
    </location>
</feature>
<dbReference type="InterPro" id="IPR010383">
    <property type="entry name" value="Glyco_hydrolase_94_b-supersand"/>
</dbReference>
<dbReference type="PANTHER" id="PTHR37469:SF2">
    <property type="entry name" value="CELLOBIONIC ACID PHOSPHORYLASE"/>
    <property type="match status" value="1"/>
</dbReference>
<evidence type="ECO:0000313" key="7">
    <source>
        <dbReference type="EMBL" id="HIT58962.1"/>
    </source>
</evidence>
<dbReference type="SUPFAM" id="SSF74650">
    <property type="entry name" value="Galactose mutarotase-like"/>
    <property type="match status" value="2"/>
</dbReference>
<dbReference type="InterPro" id="IPR008928">
    <property type="entry name" value="6-hairpin_glycosidase_sf"/>
</dbReference>
<keyword evidence="1" id="KW-0328">Glycosyltransferase</keyword>
<evidence type="ECO:0000256" key="2">
    <source>
        <dbReference type="ARBA" id="ARBA00022679"/>
    </source>
</evidence>
<name>A0A9D1GU39_9FIRM</name>
<dbReference type="InterPro" id="IPR037018">
    <property type="entry name" value="GH65_N"/>
</dbReference>
<comment type="caution">
    <text evidence="7">The sequence shown here is derived from an EMBL/GenBank/DDBJ whole genome shotgun (WGS) entry which is preliminary data.</text>
</comment>
<dbReference type="InterPro" id="IPR033432">
    <property type="entry name" value="GH94_catalytic"/>
</dbReference>
<dbReference type="GO" id="GO:0016757">
    <property type="term" value="F:glycosyltransferase activity"/>
    <property type="evidence" value="ECO:0007669"/>
    <property type="project" value="UniProtKB-KW"/>
</dbReference>
<dbReference type="Pfam" id="PF06165">
    <property type="entry name" value="GH94_b-supersand"/>
    <property type="match status" value="2"/>
</dbReference>
<keyword evidence="3" id="KW-1133">Transmembrane helix</keyword>
<evidence type="ECO:0000256" key="3">
    <source>
        <dbReference type="SAM" id="Phobius"/>
    </source>
</evidence>
<reference evidence="7" key="1">
    <citation type="submission" date="2020-10" db="EMBL/GenBank/DDBJ databases">
        <authorList>
            <person name="Gilroy R."/>
        </authorList>
    </citation>
    <scope>NUCLEOTIDE SEQUENCE</scope>
    <source>
        <strain evidence="7">CHK33-4379</strain>
    </source>
</reference>
<dbReference type="GO" id="GO:0005975">
    <property type="term" value="P:carbohydrate metabolic process"/>
    <property type="evidence" value="ECO:0007669"/>
    <property type="project" value="InterPro"/>
</dbReference>
<accession>A0A9D1GU39</accession>
<dbReference type="InterPro" id="IPR052047">
    <property type="entry name" value="GH94_Enzymes"/>
</dbReference>
<feature type="domain" description="Glycosyl hydrolase 94 catalytic" evidence="6">
    <location>
        <begin position="1906"/>
        <end position="2326"/>
    </location>
</feature>
<dbReference type="SUPFAM" id="SSF48208">
    <property type="entry name" value="Six-hairpin glycosidases"/>
    <property type="match status" value="1"/>
</dbReference>
<feature type="domain" description="Glycosyl hydrolase 94 supersandwich" evidence="4">
    <location>
        <begin position="1209"/>
        <end position="1470"/>
    </location>
</feature>
<dbReference type="Gene3D" id="2.70.98.40">
    <property type="entry name" value="Glycoside hydrolase, family 65, N-terminal domain"/>
    <property type="match status" value="2"/>
</dbReference>
<dbReference type="Gene3D" id="1.50.10.10">
    <property type="match status" value="1"/>
</dbReference>
<feature type="transmembrane region" description="Helical" evidence="3">
    <location>
        <begin position="724"/>
        <end position="740"/>
    </location>
</feature>
<dbReference type="Pfam" id="PF17167">
    <property type="entry name" value="Glyco_hydro_94"/>
    <property type="match status" value="1"/>
</dbReference>
<sequence>MGETIAVRKLSKTAKRMKRRLDGIYRELCLYGCRTEGESFFADNYHTLSDACELLINGDPDARVSADFRLADALISICDTRIPPTDDIILKLSEVGGQDRIFPGDVEKLKYAVVFRLAQGAYKKICSGKDASREITLLSDIDALDQERINDTCNPVAIALSEDRWYSLSDSRSKLRYREKIYSLAQKRGITAFFLAKELVARSSESGEPLTGLIGLDKHEPAAAKAAIKLALDLAAAAGISLAVGASVLELWVSALIFLPVFSAVKAVTDSLALRLCKHERLLRLELGSKEVLNTDCALVLSAVVNGADWADSLYGRLYKLYASNPQDNIKVVALCDLPAAPTPVTGEDKPVIDAIAEVINKLNELSPGRFCAVVRKRSYSKTQDEYMGADRKRGAIVELCRLMAGGKASFYAELGPVRKLVGIKYICAVDLDTEPYMDSVSELLSVMLHPANKPRIDDGKVTAGVGMVSPRMVTRLADSLSTGFSRGMGGIGSVSWYDSESMDIMQDCFQSGSFCGKGLISVETLLRCGACLPHESVLSHDILEGELLRTAYAGDIIFTEGFPKSSSSYYKRLDRWVRGDAQNIGFVFRHRFGLVSKLKLLENIRRAVTPFSVLLALLASFVIYPKAALAAALWAAGGYLFPQIYGLISTLIRQGFLSRRFYSGLLSQASLSGVRLIYELVTLPLTALVSIRAVLTGLIRLVTRKNMLEWTTSAAADGMMSDPVLFFFIPEVCGLSLLFSPCYLVRLLAVFFSIMPAVIILGQRSIPGAVQTATQREERELRSQAADMWRYFSDYVTETENNLPPDNVQFSPVYRIAHRTSPTNIGMYLMSVLAACDLRLISVYNMARRVSLTIASVERMEKYHGNLYNWYETTTLRLCPNPYVSSVDSGNFVCSLVALKEGLREYLKRCPELEGVIDRVEKLINDTDLGIFYDKVKGLMTIGINPEVGELDRSRYDFLMSEARLTSYYAIASRQVPKSHWLRLSRTSLSHGFYSGAASYSGTMFEYFMPEIFLKSPQSSISYESLRYALWCQKSYAASLSRPYGISESGYYSFDSELNYRYMAHGAPKTGVKRGLESDYVVSPYSTYLTLGYSLHAGMDNLHRLKKYGLYSRYGFYEALDFTKGEPEAVKSYMSHHVGMSILSCLNVLQDGIFQKRFMSDMRVAGASELLSERVRLDRSVFEDTLIKPKIKTEKAEPGIAEEYSDISPTYPKARLLTNGEYSLVLTDCGISSAFFRGKGVYRKTFDPLVRPKGAFFGILDGKSAAVLSTLDGGDGLVAEFGDCYAAYYRNTDRIKAGMRVALHKSMPCEIRSFAIENVTGSEIKASLVSYIEPSLSDTAAESAHPAFDKMFLRLDVDPGLDAVIVTRSDGGSKPEQSAGGYMAVGFAEDILGTVSFDREEVLSRPGGVFGLFSDGRAGKIPPSYICEPDPCIFIRTEITLPPKTKTELNLFIVTADSMEELINRVSHMKRRFSLQDLMSERALDPGSALANRLLPEVMFLSGSSHQKLKALAQNKLELNSLWELSVNTDLPLILINLNGRNDEQKLSSYLGAMGRLALSGIGVQLAVVYDDGGGYSRERYTLLVDAAKRAGLEGLIYSLIIPVDRSSVRPELITLLKAYACHIGADEIISGSEEPVELKKPVRIEGVEPAAQKVETPVALGGFSEDGGYVINEKPPLPWCHVLSSPQFGTLVSEGSLGFSYAFNSRELRLTPWDNDSSRDNLGERLILRVGGRYYDIVRGSAAKFSPCKAEYFFRGDNFSGSVSVGVSEKGMCKRIAVSINVSEDAELAYFCEPCLGPDRKHAHLVLPEVFGGSLILHSPASLSNGYMALSCDREREYCCDRKAFLTGDWSENISLCQDSAAAVVVRLSGESTVNFYLSYALDKAAAAGMPRYYSQQTDTRQIRLEVSECNTGMAELANHWMRYQALHARIWARTGFYQCSGAYGFRDQLQDAVGIMAVNPSICKSQILRACRAQFYEGDCLHWWHSLPGKKIKGIRTRISDDNLWLPYAVCEYVEKTGDRDILMLKVCYCAGIELGEKENEKYGEVYKTSLRESVYEHCRKAIDYRAGKTGVNGLMLIGTGDWNDGFNKLGEKGKGESVWLTEFYILVLRRFASLCKEMDPEYSRLILEYAHELESSIEQNGRDVSWYRRAYADDGTVLGSAESKVCCIDSIAQSFAQFAGLRDSEFTKLALSEAYARLADTKRGVVKLFTPPFPDNFEPPVGYISHYPDGIRENGGQYTHAAVWLGMACVRAGLSREGIDILTTISPVARSENLGYQRYKTEPYYICGDVYANKNCYARGGWSIYTGSAAWYYRAITEDILGIRMKDGRAYIKDPLLRAKVIYNGKIISPPQG</sequence>
<proteinExistence type="predicted"/>
<evidence type="ECO:0000256" key="1">
    <source>
        <dbReference type="ARBA" id="ARBA00022676"/>
    </source>
</evidence>
<dbReference type="Gene3D" id="1.50.10.140">
    <property type="match status" value="1"/>
</dbReference>
<evidence type="ECO:0000259" key="4">
    <source>
        <dbReference type="Pfam" id="PF06165"/>
    </source>
</evidence>
<reference evidence="7" key="2">
    <citation type="journal article" date="2021" name="PeerJ">
        <title>Extensive microbial diversity within the chicken gut microbiome revealed by metagenomics and culture.</title>
        <authorList>
            <person name="Gilroy R."/>
            <person name="Ravi A."/>
            <person name="Getino M."/>
            <person name="Pursley I."/>
            <person name="Horton D.L."/>
            <person name="Alikhan N.F."/>
            <person name="Baker D."/>
            <person name="Gharbi K."/>
            <person name="Hall N."/>
            <person name="Watson M."/>
            <person name="Adriaenssens E.M."/>
            <person name="Foster-Nyarko E."/>
            <person name="Jarju S."/>
            <person name="Secka A."/>
            <person name="Antonio M."/>
            <person name="Oren A."/>
            <person name="Chaudhuri R.R."/>
            <person name="La Ragione R."/>
            <person name="Hildebrand F."/>
            <person name="Pallen M.J."/>
        </authorList>
    </citation>
    <scope>NUCLEOTIDE SEQUENCE</scope>
    <source>
        <strain evidence="7">CHK33-4379</strain>
    </source>
</reference>
<keyword evidence="3" id="KW-0812">Transmembrane</keyword>
<gene>
    <name evidence="7" type="ORF">IAC39_04550</name>
</gene>
<organism evidence="7 8">
    <name type="scientific">Candidatus Faeciplasma pullistercoris</name>
    <dbReference type="NCBI Taxonomy" id="2840800"/>
    <lineage>
        <taxon>Bacteria</taxon>
        <taxon>Bacillati</taxon>
        <taxon>Bacillota</taxon>
        <taxon>Clostridia</taxon>
        <taxon>Eubacteriales</taxon>
        <taxon>Oscillospiraceae</taxon>
        <taxon>Oscillospiraceae incertae sedis</taxon>
        <taxon>Candidatus Faeciplasma</taxon>
    </lineage>
</organism>